<keyword evidence="2" id="KW-0812">Transmembrane</keyword>
<evidence type="ECO:0000256" key="2">
    <source>
        <dbReference type="SAM" id="Phobius"/>
    </source>
</evidence>
<dbReference type="Proteomes" id="UP000034803">
    <property type="component" value="Unassembled WGS sequence"/>
</dbReference>
<dbReference type="EMBL" id="LBOI01000013">
    <property type="protein sequence ID" value="KKP31217.1"/>
    <property type="molecule type" value="Genomic_DNA"/>
</dbReference>
<keyword evidence="1" id="KW-0175">Coiled coil</keyword>
<comment type="caution">
    <text evidence="3">The sequence shown here is derived from an EMBL/GenBank/DDBJ whole genome shotgun (WGS) entry which is preliminary data.</text>
</comment>
<evidence type="ECO:0000313" key="4">
    <source>
        <dbReference type="Proteomes" id="UP000034803"/>
    </source>
</evidence>
<organism evidence="3 4">
    <name type="scientific">Candidatus Woesebacteria bacterium GW2011_GWC2_31_9</name>
    <dbReference type="NCBI Taxonomy" id="1618586"/>
    <lineage>
        <taxon>Bacteria</taxon>
        <taxon>Candidatus Woeseibacteriota</taxon>
    </lineage>
</organism>
<feature type="coiled-coil region" evidence="1">
    <location>
        <begin position="75"/>
        <end position="109"/>
    </location>
</feature>
<reference evidence="3 4" key="1">
    <citation type="journal article" date="2015" name="Nature">
        <title>rRNA introns, odd ribosomes, and small enigmatic genomes across a large radiation of phyla.</title>
        <authorList>
            <person name="Brown C.T."/>
            <person name="Hug L.A."/>
            <person name="Thomas B.C."/>
            <person name="Sharon I."/>
            <person name="Castelle C.J."/>
            <person name="Singh A."/>
            <person name="Wilkins M.J."/>
            <person name="Williams K.H."/>
            <person name="Banfield J.F."/>
        </authorList>
    </citation>
    <scope>NUCLEOTIDE SEQUENCE [LARGE SCALE GENOMIC DNA]</scope>
</reference>
<feature type="transmembrane region" description="Helical" evidence="2">
    <location>
        <begin position="31"/>
        <end position="48"/>
    </location>
</feature>
<proteinExistence type="predicted"/>
<gene>
    <name evidence="3" type="ORF">UR21_C0013G0011</name>
</gene>
<evidence type="ECO:0000313" key="3">
    <source>
        <dbReference type="EMBL" id="KKP31217.1"/>
    </source>
</evidence>
<name>A0A0G0BJK1_9BACT</name>
<evidence type="ECO:0000256" key="1">
    <source>
        <dbReference type="SAM" id="Coils"/>
    </source>
</evidence>
<protein>
    <submittedName>
        <fullName evidence="3">Uncharacterized protein</fullName>
    </submittedName>
</protein>
<keyword evidence="2" id="KW-1133">Transmembrane helix</keyword>
<keyword evidence="2" id="KW-0472">Membrane</keyword>
<accession>A0A0G0BJK1</accession>
<sequence length="110" mass="13080">MLWILAIIIVLYSGSYFVFKKNQTFLKVRKWVDIATIIVTSILVIAWVEIFHYSFLFVIYFFISMGIIIYLISKLRKIEIKKEKAEEVIKVLKDEEKVLESEIEELNSKK</sequence>
<dbReference type="AlphaFoldDB" id="A0A0G0BJK1"/>
<feature type="transmembrane region" description="Helical" evidence="2">
    <location>
        <begin position="54"/>
        <end position="72"/>
    </location>
</feature>